<dbReference type="PANTHER" id="PTHR47570">
    <property type="entry name" value="ZINC ION BINDING PROTEIN"/>
    <property type="match status" value="1"/>
</dbReference>
<keyword evidence="1" id="KW-0479">Metal-binding</keyword>
<keyword evidence="3" id="KW-0862">Zinc</keyword>
<feature type="domain" description="MYND-type" evidence="5">
    <location>
        <begin position="1"/>
        <end position="45"/>
    </location>
</feature>
<evidence type="ECO:0000259" key="5">
    <source>
        <dbReference type="PROSITE" id="PS50865"/>
    </source>
</evidence>
<gene>
    <name evidence="6" type="ORF">EPI10_005123</name>
</gene>
<dbReference type="PANTHER" id="PTHR47570:SF1">
    <property type="entry name" value="ZINC ION BINDING PROTEIN"/>
    <property type="match status" value="1"/>
</dbReference>
<evidence type="ECO:0000313" key="6">
    <source>
        <dbReference type="EMBL" id="KAA3482914.1"/>
    </source>
</evidence>
<evidence type="ECO:0000256" key="3">
    <source>
        <dbReference type="ARBA" id="ARBA00022833"/>
    </source>
</evidence>
<protein>
    <submittedName>
        <fullName evidence="6">Zinc finger MYND domain-containing protein 15</fullName>
    </submittedName>
</protein>
<accession>A0A5B6WNT3</accession>
<dbReference type="Pfam" id="PF20179">
    <property type="entry name" value="MSS51_C"/>
    <property type="match status" value="1"/>
</dbReference>
<evidence type="ECO:0000256" key="2">
    <source>
        <dbReference type="ARBA" id="ARBA00022771"/>
    </source>
</evidence>
<dbReference type="Gene3D" id="6.10.140.2220">
    <property type="match status" value="1"/>
</dbReference>
<dbReference type="EMBL" id="SMMG02000002">
    <property type="protein sequence ID" value="KAA3482914.1"/>
    <property type="molecule type" value="Genomic_DNA"/>
</dbReference>
<dbReference type="Proteomes" id="UP000325315">
    <property type="component" value="Unassembled WGS sequence"/>
</dbReference>
<name>A0A5B6WNT3_9ROSI</name>
<dbReference type="InterPro" id="IPR046824">
    <property type="entry name" value="Mss51-like_C"/>
</dbReference>
<dbReference type="PROSITE" id="PS50865">
    <property type="entry name" value="ZF_MYND_2"/>
    <property type="match status" value="1"/>
</dbReference>
<evidence type="ECO:0000313" key="7">
    <source>
        <dbReference type="Proteomes" id="UP000325315"/>
    </source>
</evidence>
<evidence type="ECO:0000256" key="4">
    <source>
        <dbReference type="PROSITE-ProRule" id="PRU00134"/>
    </source>
</evidence>
<organism evidence="6 7">
    <name type="scientific">Gossypium australe</name>
    <dbReference type="NCBI Taxonomy" id="47621"/>
    <lineage>
        <taxon>Eukaryota</taxon>
        <taxon>Viridiplantae</taxon>
        <taxon>Streptophyta</taxon>
        <taxon>Embryophyta</taxon>
        <taxon>Tracheophyta</taxon>
        <taxon>Spermatophyta</taxon>
        <taxon>Magnoliopsida</taxon>
        <taxon>eudicotyledons</taxon>
        <taxon>Gunneridae</taxon>
        <taxon>Pentapetalae</taxon>
        <taxon>rosids</taxon>
        <taxon>malvids</taxon>
        <taxon>Malvales</taxon>
        <taxon>Malvaceae</taxon>
        <taxon>Malvoideae</taxon>
        <taxon>Gossypium</taxon>
    </lineage>
</organism>
<keyword evidence="7" id="KW-1185">Reference proteome</keyword>
<dbReference type="AlphaFoldDB" id="A0A5B6WNT3"/>
<dbReference type="SUPFAM" id="SSF144232">
    <property type="entry name" value="HIT/MYND zinc finger-like"/>
    <property type="match status" value="1"/>
</dbReference>
<keyword evidence="2 4" id="KW-0863">Zinc-finger</keyword>
<dbReference type="InterPro" id="IPR002893">
    <property type="entry name" value="Znf_MYND"/>
</dbReference>
<evidence type="ECO:0000256" key="1">
    <source>
        <dbReference type="ARBA" id="ARBA00022723"/>
    </source>
</evidence>
<dbReference type="GO" id="GO:0008270">
    <property type="term" value="F:zinc ion binding"/>
    <property type="evidence" value="ECO:0007669"/>
    <property type="project" value="UniProtKB-KW"/>
</dbReference>
<reference evidence="7" key="1">
    <citation type="journal article" date="2019" name="Plant Biotechnol. J.">
        <title>Genome sequencing of the Australian wild diploid species Gossypium australe highlights disease resistance and delayed gland morphogenesis.</title>
        <authorList>
            <person name="Cai Y."/>
            <person name="Cai X."/>
            <person name="Wang Q."/>
            <person name="Wang P."/>
            <person name="Zhang Y."/>
            <person name="Cai C."/>
            <person name="Xu Y."/>
            <person name="Wang K."/>
            <person name="Zhou Z."/>
            <person name="Wang C."/>
            <person name="Geng S."/>
            <person name="Li B."/>
            <person name="Dong Q."/>
            <person name="Hou Y."/>
            <person name="Wang H."/>
            <person name="Ai P."/>
            <person name="Liu Z."/>
            <person name="Yi F."/>
            <person name="Sun M."/>
            <person name="An G."/>
            <person name="Cheng J."/>
            <person name="Zhang Y."/>
            <person name="Shi Q."/>
            <person name="Xie Y."/>
            <person name="Shi X."/>
            <person name="Chang Y."/>
            <person name="Huang F."/>
            <person name="Chen Y."/>
            <person name="Hong S."/>
            <person name="Mi L."/>
            <person name="Sun Q."/>
            <person name="Zhang L."/>
            <person name="Zhou B."/>
            <person name="Peng R."/>
            <person name="Zhang X."/>
            <person name="Liu F."/>
        </authorList>
    </citation>
    <scope>NUCLEOTIDE SEQUENCE [LARGE SCALE GENOMIC DNA]</scope>
    <source>
        <strain evidence="7">cv. PA1801</strain>
    </source>
</reference>
<sequence length="425" mass="47820">MECAGKGSGTRCLGPARKRCGRCGAVSYCSASHQISHWKVHREECERLEQQMKNLDLLNDFPFTFSQESTVQISEKQESRCSFLRKRGIHQVGLWVCECRCGASVTSFGNSRLESDTWNLSNILCPCRGPSSPIAKALCSWKDYYEWRCIPLQSPVSLLLHWPLTVYHAIQLAGLGSLTSEISKLRIHYLGPEKELLQLAVFGELHALFPGVFVQIELIGPAVPHHRFVLPSVSAEIVLLVSLYCCYVKYPFINRLFLLLLQTVKSFPLGLIFAFVRDGDKIDLHSYAHCFEQDCDCRYKNENTSCNIGHASSAVTLQLHRGYYHDRFLDISKDSLPHLVIAPNAGVAAYASWLPTIELIKEINVPAVFSDYCEEACNLAACCINAVTNQPPRLPIQLNPFRQPMVVEDSPLHLPCYSNCFLFAM</sequence>
<proteinExistence type="predicted"/>
<comment type="caution">
    <text evidence="6">The sequence shown here is derived from an EMBL/GenBank/DDBJ whole genome shotgun (WGS) entry which is preliminary data.</text>
</comment>
<dbReference type="Pfam" id="PF01753">
    <property type="entry name" value="zf-MYND"/>
    <property type="match status" value="1"/>
</dbReference>
<dbReference type="OrthoDB" id="5282002at2759"/>